<dbReference type="Proteomes" id="UP000306145">
    <property type="component" value="Unassembled WGS sequence"/>
</dbReference>
<proteinExistence type="predicted"/>
<reference evidence="2 3" key="1">
    <citation type="submission" date="2019-06" db="EMBL/GenBank/DDBJ databases">
        <title>Micromonospora ordensis sp. nov., isolated from deep marine sediment.</title>
        <authorList>
            <person name="Veyisoglu A."/>
            <person name="Carro L."/>
            <person name="Klenk H.-P."/>
            <person name="Sahin N."/>
        </authorList>
    </citation>
    <scope>NUCLEOTIDE SEQUENCE [LARGE SCALE GENOMIC DNA]</scope>
    <source>
        <strain evidence="2 3">S2509</strain>
    </source>
</reference>
<evidence type="ECO:0000256" key="1">
    <source>
        <dbReference type="SAM" id="MobiDB-lite"/>
    </source>
</evidence>
<feature type="region of interest" description="Disordered" evidence="1">
    <location>
        <begin position="37"/>
        <end position="58"/>
    </location>
</feature>
<sequence>MTTVGTAWRPADSRDYLPAPVVLLLVEVDTALSRKNQVANGSAGRAHVRREHDGGRDERPSLLCLVHEDVRTHGTWTFLCMVSSVTR</sequence>
<protein>
    <submittedName>
        <fullName evidence="2">Uncharacterized protein</fullName>
    </submittedName>
</protein>
<name>A0A5C4QM88_9ACTN</name>
<dbReference type="EMBL" id="VDFY01000159">
    <property type="protein sequence ID" value="TNH28192.1"/>
    <property type="molecule type" value="Genomic_DNA"/>
</dbReference>
<comment type="caution">
    <text evidence="2">The sequence shown here is derived from an EMBL/GenBank/DDBJ whole genome shotgun (WGS) entry which is preliminary data.</text>
</comment>
<accession>A0A5C4QM88</accession>
<gene>
    <name evidence="2" type="ORF">FHG89_15950</name>
</gene>
<evidence type="ECO:0000313" key="3">
    <source>
        <dbReference type="Proteomes" id="UP000306145"/>
    </source>
</evidence>
<dbReference type="RefSeq" id="WP_139585179.1">
    <property type="nucleotide sequence ID" value="NZ_VDFY01000159.1"/>
</dbReference>
<keyword evidence="3" id="KW-1185">Reference proteome</keyword>
<organism evidence="2 3">
    <name type="scientific">Micromonospora orduensis</name>
    <dbReference type="NCBI Taxonomy" id="1420891"/>
    <lineage>
        <taxon>Bacteria</taxon>
        <taxon>Bacillati</taxon>
        <taxon>Actinomycetota</taxon>
        <taxon>Actinomycetes</taxon>
        <taxon>Micromonosporales</taxon>
        <taxon>Micromonosporaceae</taxon>
        <taxon>Micromonospora</taxon>
    </lineage>
</organism>
<dbReference type="AlphaFoldDB" id="A0A5C4QM88"/>
<evidence type="ECO:0000313" key="2">
    <source>
        <dbReference type="EMBL" id="TNH28192.1"/>
    </source>
</evidence>